<feature type="domain" description="TrwC relaxase" evidence="2">
    <location>
        <begin position="8"/>
        <end position="172"/>
    </location>
</feature>
<dbReference type="InterPro" id="IPR014862">
    <property type="entry name" value="TrwC"/>
</dbReference>
<comment type="caution">
    <text evidence="3">The sequence shown here is derived from an EMBL/GenBank/DDBJ whole genome shotgun (WGS) entry which is preliminary data.</text>
</comment>
<organism evidence="3 4">
    <name type="scientific">Actinokineospora soli</name>
    <dbReference type="NCBI Taxonomy" id="1048753"/>
    <lineage>
        <taxon>Bacteria</taxon>
        <taxon>Bacillati</taxon>
        <taxon>Actinomycetota</taxon>
        <taxon>Actinomycetes</taxon>
        <taxon>Pseudonocardiales</taxon>
        <taxon>Pseudonocardiaceae</taxon>
        <taxon>Actinokineospora</taxon>
    </lineage>
</organism>
<gene>
    <name evidence="3" type="primary">mobF</name>
    <name evidence="3" type="ORF">ACFQV2_00090</name>
</gene>
<reference evidence="4" key="1">
    <citation type="journal article" date="2019" name="Int. J. Syst. Evol. Microbiol.">
        <title>The Global Catalogue of Microorganisms (GCM) 10K type strain sequencing project: providing services to taxonomists for standard genome sequencing and annotation.</title>
        <authorList>
            <consortium name="The Broad Institute Genomics Platform"/>
            <consortium name="The Broad Institute Genome Sequencing Center for Infectious Disease"/>
            <person name="Wu L."/>
            <person name="Ma J."/>
        </authorList>
    </citation>
    <scope>NUCLEOTIDE SEQUENCE [LARGE SCALE GENOMIC DNA]</scope>
    <source>
        <strain evidence="4">JCM 17695</strain>
    </source>
</reference>
<dbReference type="SUPFAM" id="SSF55464">
    <property type="entry name" value="Origin of replication-binding domain, RBD-like"/>
    <property type="match status" value="2"/>
</dbReference>
<dbReference type="InterPro" id="IPR027417">
    <property type="entry name" value="P-loop_NTPase"/>
</dbReference>
<proteinExistence type="predicted"/>
<protein>
    <submittedName>
        <fullName evidence="3">MobF family relaxase</fullName>
    </submittedName>
</protein>
<sequence length="1007" mass="108284">MLSISSGHSADYLIGAVAGGRENYYTGAVAAGEPPGRWYGRGAEALGLKGLVDEQDMTALYEHFVDPRDEAFKDPARWAEASTLGHTGRRYLSEEELYKQALDAEPNADAERREELRLEAGKRARKNVSFLDATFSVQKSVTVLHTAFEAQQVRAEREASEAEQVALDAALAGDTDTAAEWQRRHDEALTAARSWASHRKAVEDAIWAGNRAALDYLADKAGYSRVGHHGGAAGRFIDAHDWIVASFFQHDSRDHDPQLHIHNAILNRVQGADGQWRTLDSRAMHKFRGAASAVGERTTEEHLARALGVRFATRPDGKAREVVGVAQQVMDLFSSRRRAITKRTTELMTAFETKFGRVPNSLELDRLQRQATFATRNAKSHQGETNEARLERWDRELRAEVATGLAGVADTVLDIAGKAPEPDHWSPEQVIETALAAVQETKAAWTAPDLTRAISDALPDRLGDLFGEQVSDLLDGLTAQALESAVPLDAARPGEDALPTDLRLNNGSSAYNAPGGQLYATATHVHTERTLVAATRRGGAPALTAPGVTGFLNGLATQGIELGADQAAAVRGVLRSGAAVESLVGPAGTGKSFVVGTLAKAWTDPALWDGARHRVVGLATSQIATEVLAGEGLDARNIASWLGAQRRLRMGNASGQDQEWELRPGDLVVVDESAMADTPALAEIHRYAAETGAKLLLVGDHRQLAAVGAGGAMELMADAGSSYELADARRFTARWERQASLRLREGDPSVIAEYHRHGRVLDGGRPEDAEAAACRAWLADTLQGRRSLLIVDTNEQAARMSARLRAELVRLGRVAEHGVPLGLQGTFAGVGDMIQARRNGWSLVGYDGNRRPPINREQYRVLEARADGSLVVATREGERISLPAAYVAQHVALAYASTTHAAQGVTVDTSHALVTANTGHEALYVAMTRGRHDNVAHVVTITAAEDAPDSAKNLRRSPAAVLDNVMANAAIEQSALATAVESSTEMNTVRTPRNCWPTPSSWPPPGA</sequence>
<dbReference type="Gene3D" id="3.40.50.300">
    <property type="entry name" value="P-loop containing nucleotide triphosphate hydrolases"/>
    <property type="match status" value="2"/>
</dbReference>
<dbReference type="SUPFAM" id="SSF52540">
    <property type="entry name" value="P-loop containing nucleoside triphosphate hydrolases"/>
    <property type="match status" value="2"/>
</dbReference>
<dbReference type="NCBIfam" id="NF041492">
    <property type="entry name" value="MobF"/>
    <property type="match status" value="1"/>
</dbReference>
<evidence type="ECO:0000313" key="4">
    <source>
        <dbReference type="Proteomes" id="UP001596512"/>
    </source>
</evidence>
<feature type="region of interest" description="Disordered" evidence="1">
    <location>
        <begin position="982"/>
        <end position="1007"/>
    </location>
</feature>
<keyword evidence="4" id="KW-1185">Reference proteome</keyword>
<dbReference type="Proteomes" id="UP001596512">
    <property type="component" value="Unassembled WGS sequence"/>
</dbReference>
<dbReference type="EMBL" id="JBHTEY010000001">
    <property type="protein sequence ID" value="MFC7612305.1"/>
    <property type="molecule type" value="Genomic_DNA"/>
</dbReference>
<dbReference type="Pfam" id="PF13604">
    <property type="entry name" value="AAA_30"/>
    <property type="match status" value="1"/>
</dbReference>
<dbReference type="CDD" id="cd18809">
    <property type="entry name" value="SF1_C_RecD"/>
    <property type="match status" value="1"/>
</dbReference>
<feature type="compositionally biased region" description="Polar residues" evidence="1">
    <location>
        <begin position="982"/>
        <end position="991"/>
    </location>
</feature>
<dbReference type="Pfam" id="PF08751">
    <property type="entry name" value="TrwC"/>
    <property type="match status" value="2"/>
</dbReference>
<evidence type="ECO:0000256" key="1">
    <source>
        <dbReference type="SAM" id="MobiDB-lite"/>
    </source>
</evidence>
<feature type="domain" description="TrwC relaxase" evidence="2">
    <location>
        <begin position="196"/>
        <end position="398"/>
    </location>
</feature>
<accession>A0ABW2TEX8</accession>
<evidence type="ECO:0000259" key="2">
    <source>
        <dbReference type="Pfam" id="PF08751"/>
    </source>
</evidence>
<evidence type="ECO:0000313" key="3">
    <source>
        <dbReference type="EMBL" id="MFC7612305.1"/>
    </source>
</evidence>
<name>A0ABW2TEX8_9PSEU</name>